<evidence type="ECO:0000313" key="2">
    <source>
        <dbReference type="Proteomes" id="UP001165652"/>
    </source>
</evidence>
<proteinExistence type="predicted"/>
<dbReference type="Proteomes" id="UP001165652">
    <property type="component" value="Unassembled WGS sequence"/>
</dbReference>
<sequence length="67" mass="6959">MTAYAGYAIEPFEREPGLWRAVVRRAEAAAATSASADLDAFTTSADAPSRDDAIRLAQAAIDAGLAC</sequence>
<dbReference type="RefSeq" id="WP_272780507.1">
    <property type="nucleotide sequence ID" value="NZ_JAQQLI010000085.1"/>
</dbReference>
<reference evidence="1" key="2">
    <citation type="submission" date="2023-02" db="EMBL/GenBank/DDBJ databases">
        <authorList>
            <person name="Rayyan A."/>
            <person name="Meyer T."/>
            <person name="Kyndt J.A."/>
        </authorList>
    </citation>
    <scope>NUCLEOTIDE SEQUENCE</scope>
    <source>
        <strain evidence="1">DSM 9987</strain>
    </source>
</reference>
<gene>
    <name evidence="1" type="ORF">PQJ73_28735</name>
</gene>
<name>A0ABT5JIZ5_RHOTP</name>
<dbReference type="EMBL" id="JAQQLI010000085">
    <property type="protein sequence ID" value="MDC7789685.1"/>
    <property type="molecule type" value="Genomic_DNA"/>
</dbReference>
<reference evidence="1" key="1">
    <citation type="journal article" date="2023" name="Microbiol Resour">
        <title>Genome Sequences of Rhodoplanes serenus and Two Thermotolerant Strains, Rhodoplanes tepidamans and 'Rhodoplanes cryptolactis,' Further Refine the Genus.</title>
        <authorList>
            <person name="Rayyan A.A."/>
            <person name="Kyndt J.A."/>
        </authorList>
    </citation>
    <scope>NUCLEOTIDE SEQUENCE</scope>
    <source>
        <strain evidence="1">DSM 9987</strain>
    </source>
</reference>
<organism evidence="1 2">
    <name type="scientific">Rhodoplanes tepidamans</name>
    <name type="common">Rhodoplanes cryptolactis</name>
    <dbReference type="NCBI Taxonomy" id="200616"/>
    <lineage>
        <taxon>Bacteria</taxon>
        <taxon>Pseudomonadati</taxon>
        <taxon>Pseudomonadota</taxon>
        <taxon>Alphaproteobacteria</taxon>
        <taxon>Hyphomicrobiales</taxon>
        <taxon>Nitrobacteraceae</taxon>
        <taxon>Rhodoplanes</taxon>
    </lineage>
</organism>
<evidence type="ECO:0000313" key="1">
    <source>
        <dbReference type="EMBL" id="MDC7789685.1"/>
    </source>
</evidence>
<comment type="caution">
    <text evidence="1">The sequence shown here is derived from an EMBL/GenBank/DDBJ whole genome shotgun (WGS) entry which is preliminary data.</text>
</comment>
<accession>A0ABT5JIZ5</accession>
<keyword evidence="2" id="KW-1185">Reference proteome</keyword>
<protein>
    <submittedName>
        <fullName evidence="1">Uncharacterized protein</fullName>
    </submittedName>
</protein>